<dbReference type="PANTHER" id="PTHR34990">
    <property type="entry name" value="UDP-2,3-DIACYLGLUCOSAMINE HYDROLASE-RELATED"/>
    <property type="match status" value="1"/>
</dbReference>
<dbReference type="GO" id="GO:0046872">
    <property type="term" value="F:metal ion binding"/>
    <property type="evidence" value="ECO:0007669"/>
    <property type="project" value="UniProtKB-KW"/>
</dbReference>
<proteinExistence type="predicted"/>
<keyword evidence="3" id="KW-0479">Metal-binding</keyword>
<evidence type="ECO:0000259" key="6">
    <source>
        <dbReference type="Pfam" id="PF00149"/>
    </source>
</evidence>
<dbReference type="EMBL" id="PYVF01000028">
    <property type="protein sequence ID" value="PTB88984.1"/>
    <property type="molecule type" value="Genomic_DNA"/>
</dbReference>
<accession>A0A2T4D599</accession>
<keyword evidence="1" id="KW-1003">Cell membrane</keyword>
<feature type="domain" description="Calcineurin-like phosphoesterase" evidence="6">
    <location>
        <begin position="9"/>
        <end position="209"/>
    </location>
</feature>
<evidence type="ECO:0000256" key="2">
    <source>
        <dbReference type="ARBA" id="ARBA00022519"/>
    </source>
</evidence>
<evidence type="ECO:0000256" key="3">
    <source>
        <dbReference type="ARBA" id="ARBA00022723"/>
    </source>
</evidence>
<evidence type="ECO:0000313" key="10">
    <source>
        <dbReference type="Proteomes" id="UP000242087"/>
    </source>
</evidence>
<dbReference type="Gene3D" id="3.60.21.10">
    <property type="match status" value="1"/>
</dbReference>
<keyword evidence="7" id="KW-0378">Hydrolase</keyword>
<organism evidence="7 10">
    <name type="scientific">Pseudidiomarina aestuarii</name>
    <dbReference type="NCBI Taxonomy" id="624146"/>
    <lineage>
        <taxon>Bacteria</taxon>
        <taxon>Pseudomonadati</taxon>
        <taxon>Pseudomonadota</taxon>
        <taxon>Gammaproteobacteria</taxon>
        <taxon>Alteromonadales</taxon>
        <taxon>Idiomarinaceae</taxon>
        <taxon>Pseudidiomarina</taxon>
    </lineage>
</organism>
<evidence type="ECO:0000313" key="9">
    <source>
        <dbReference type="Proteomes" id="UP000241514"/>
    </source>
</evidence>
<evidence type="ECO:0000313" key="7">
    <source>
        <dbReference type="EMBL" id="PTB88984.1"/>
    </source>
</evidence>
<dbReference type="InterPro" id="IPR043461">
    <property type="entry name" value="LpxH-like"/>
</dbReference>
<dbReference type="PANTHER" id="PTHR34990:SF2">
    <property type="entry name" value="BLL8164 PROTEIN"/>
    <property type="match status" value="1"/>
</dbReference>
<keyword evidence="2" id="KW-0997">Cell inner membrane</keyword>
<sequence>MPQARLNARTLFISDVHLGSKDCKAEFLLHLLKRIDVERLYLVGDIVDFWAMKKQMFWPAEHHQVLQQLLKMAKQGVEVIYIPGNHDEVMRKYRHPDVASIRIQKQAIHTTAKNLRLLVMHGDAFDAETCHSQWLSLIGDHLYDAVMFLNRQTHKLRKKFGHNYWSLAAYVKSQVGKVEQVIGHYRAAAVREATKRKLDGIICGHIHRPEITPTDGKLYVNTGDWVENCTAILESADGELHLLRYTDAAMTKATKEARALNHSLESNNEQQHAT</sequence>
<evidence type="ECO:0000256" key="1">
    <source>
        <dbReference type="ARBA" id="ARBA00022475"/>
    </source>
</evidence>
<keyword evidence="5" id="KW-0464">Manganese</keyword>
<dbReference type="AlphaFoldDB" id="A0A2T4D599"/>
<name>A0A2T4D599_9GAMM</name>
<reference evidence="9 10" key="1">
    <citation type="submission" date="2018-03" db="EMBL/GenBank/DDBJ databases">
        <title>Cross-interface Injection: A General Nanoliter Liquid Handling Method Applied to Single Cells Genome Amplification Automated Nanoliter Liquid Handling Applied to Single Cell Multiple Displacement Amplification.</title>
        <authorList>
            <person name="Yun J."/>
            <person name="Xu P."/>
            <person name="Xu J."/>
            <person name="Dai X."/>
            <person name="Wang Y."/>
            <person name="Zheng X."/>
            <person name="Cao C."/>
            <person name="Yi Q."/>
            <person name="Zhu Y."/>
            <person name="Wang L."/>
            <person name="Dong Z."/>
            <person name="Huang Y."/>
            <person name="Huang L."/>
            <person name="Du W."/>
        </authorList>
    </citation>
    <scope>NUCLEOTIDE SEQUENCE [LARGE SCALE GENOMIC DNA]</scope>
    <source>
        <strain evidence="7 10">A12-4</strain>
        <strain evidence="8 9">A9-4</strain>
    </source>
</reference>
<dbReference type="EMBL" id="PYVG01000004">
    <property type="protein sequence ID" value="PTB90088.1"/>
    <property type="molecule type" value="Genomic_DNA"/>
</dbReference>
<evidence type="ECO:0000313" key="8">
    <source>
        <dbReference type="EMBL" id="PTB90088.1"/>
    </source>
</evidence>
<evidence type="ECO:0000256" key="4">
    <source>
        <dbReference type="ARBA" id="ARBA00023136"/>
    </source>
</evidence>
<dbReference type="GO" id="GO:0008758">
    <property type="term" value="F:UDP-2,3-diacylglucosamine hydrolase activity"/>
    <property type="evidence" value="ECO:0007669"/>
    <property type="project" value="TreeGrafter"/>
</dbReference>
<dbReference type="InterPro" id="IPR004843">
    <property type="entry name" value="Calcineurin-like_PHP"/>
</dbReference>
<dbReference type="Proteomes" id="UP000241514">
    <property type="component" value="Unassembled WGS sequence"/>
</dbReference>
<keyword evidence="4" id="KW-0472">Membrane</keyword>
<dbReference type="Pfam" id="PF00149">
    <property type="entry name" value="Metallophos"/>
    <property type="match status" value="1"/>
</dbReference>
<dbReference type="Proteomes" id="UP000242087">
    <property type="component" value="Unassembled WGS sequence"/>
</dbReference>
<dbReference type="InterPro" id="IPR029052">
    <property type="entry name" value="Metallo-depent_PP-like"/>
</dbReference>
<dbReference type="SUPFAM" id="SSF56300">
    <property type="entry name" value="Metallo-dependent phosphatases"/>
    <property type="match status" value="1"/>
</dbReference>
<dbReference type="GO" id="GO:0009245">
    <property type="term" value="P:lipid A biosynthetic process"/>
    <property type="evidence" value="ECO:0007669"/>
    <property type="project" value="TreeGrafter"/>
</dbReference>
<protein>
    <submittedName>
        <fullName evidence="7">UDP-2,3-diacylglucosamine hydrolase</fullName>
    </submittedName>
</protein>
<evidence type="ECO:0000256" key="5">
    <source>
        <dbReference type="ARBA" id="ARBA00023211"/>
    </source>
</evidence>
<dbReference type="GO" id="GO:0016020">
    <property type="term" value="C:membrane"/>
    <property type="evidence" value="ECO:0007669"/>
    <property type="project" value="GOC"/>
</dbReference>
<dbReference type="CDD" id="cd07398">
    <property type="entry name" value="MPP_YbbF-LpxH"/>
    <property type="match status" value="1"/>
</dbReference>
<gene>
    <name evidence="7" type="ORF">C9927_02805</name>
    <name evidence="8" type="ORF">C9928_01525</name>
</gene>
<comment type="caution">
    <text evidence="7">The sequence shown here is derived from an EMBL/GenBank/DDBJ whole genome shotgun (WGS) entry which is preliminary data.</text>
</comment>